<organism evidence="3 4">
    <name type="scientific">Paenibacillus polysaccharolyticus</name>
    <dbReference type="NCBI Taxonomy" id="582692"/>
    <lineage>
        <taxon>Bacteria</taxon>
        <taxon>Bacillati</taxon>
        <taxon>Bacillota</taxon>
        <taxon>Bacilli</taxon>
        <taxon>Bacillales</taxon>
        <taxon>Paenibacillaceae</taxon>
        <taxon>Paenibacillus</taxon>
    </lineage>
</organism>
<feature type="compositionally biased region" description="Low complexity" evidence="1">
    <location>
        <begin position="65"/>
        <end position="75"/>
    </location>
</feature>
<keyword evidence="4" id="KW-1185">Reference proteome</keyword>
<dbReference type="RefSeq" id="WP_090915220.1">
    <property type="nucleotide sequence ID" value="NZ_FMVM01000001.1"/>
</dbReference>
<protein>
    <recommendedName>
        <fullName evidence="5">Lipoprotein</fullName>
    </recommendedName>
</protein>
<keyword evidence="2" id="KW-0732">Signal</keyword>
<sequence length="191" mass="20051">MAKKKKVLLACAALAMMVALSACSSAADEPKGESEKVNSEATSGTAEPAVTENTSEAATGTDIGAASTPATSESSASKDESSAAEGMPEYLPKDFPLPDDAKITTATSGETEGKKSAMMIFTTEQDMKTVSKLYKDYFTEKKLTDSGQLIDEKNIVIQGTDPDTKQEWSMIGGALASQEGVVELTLTWSES</sequence>
<dbReference type="PROSITE" id="PS51257">
    <property type="entry name" value="PROKAR_LIPOPROTEIN"/>
    <property type="match status" value="1"/>
</dbReference>
<feature type="compositionally biased region" description="Polar residues" evidence="1">
    <location>
        <begin position="39"/>
        <end position="58"/>
    </location>
</feature>
<accession>A0A1G5BB63</accession>
<evidence type="ECO:0000313" key="3">
    <source>
        <dbReference type="EMBL" id="SCX87359.1"/>
    </source>
</evidence>
<dbReference type="EMBL" id="FMVM01000001">
    <property type="protein sequence ID" value="SCX87359.1"/>
    <property type="molecule type" value="Genomic_DNA"/>
</dbReference>
<feature type="signal peptide" evidence="2">
    <location>
        <begin position="1"/>
        <end position="26"/>
    </location>
</feature>
<gene>
    <name evidence="3" type="ORF">SAMN05720606_101299</name>
</gene>
<reference evidence="4" key="1">
    <citation type="submission" date="2016-10" db="EMBL/GenBank/DDBJ databases">
        <authorList>
            <person name="Varghese N."/>
            <person name="Submissions S."/>
        </authorList>
    </citation>
    <scope>NUCLEOTIDE SEQUENCE [LARGE SCALE GENOMIC DNA]</scope>
    <source>
        <strain evidence="4">BL9</strain>
    </source>
</reference>
<dbReference type="AlphaFoldDB" id="A0A1G5BB63"/>
<feature type="compositionally biased region" description="Basic and acidic residues" evidence="1">
    <location>
        <begin position="28"/>
        <end position="38"/>
    </location>
</feature>
<evidence type="ECO:0000313" key="4">
    <source>
        <dbReference type="Proteomes" id="UP000198538"/>
    </source>
</evidence>
<feature type="region of interest" description="Disordered" evidence="1">
    <location>
        <begin position="24"/>
        <end position="113"/>
    </location>
</feature>
<evidence type="ECO:0000256" key="2">
    <source>
        <dbReference type="SAM" id="SignalP"/>
    </source>
</evidence>
<evidence type="ECO:0008006" key="5">
    <source>
        <dbReference type="Google" id="ProtNLM"/>
    </source>
</evidence>
<name>A0A1G5BB63_9BACL</name>
<feature type="chain" id="PRO_5011752118" description="Lipoprotein" evidence="2">
    <location>
        <begin position="27"/>
        <end position="191"/>
    </location>
</feature>
<proteinExistence type="predicted"/>
<evidence type="ECO:0000256" key="1">
    <source>
        <dbReference type="SAM" id="MobiDB-lite"/>
    </source>
</evidence>
<dbReference type="Proteomes" id="UP000198538">
    <property type="component" value="Unassembled WGS sequence"/>
</dbReference>